<evidence type="ECO:0000313" key="2">
    <source>
        <dbReference type="Proteomes" id="UP000727407"/>
    </source>
</evidence>
<name>A0A8J4X7C4_CLAMG</name>
<evidence type="ECO:0000313" key="1">
    <source>
        <dbReference type="EMBL" id="KAF5904544.1"/>
    </source>
</evidence>
<sequence>MKLSMELLEESDQTPRSIFSSLDHTPVLCLEPDAVRLPAPVQVYYFSRAIIQFRFSGIPP</sequence>
<organism evidence="1 2">
    <name type="scientific">Clarias magur</name>
    <name type="common">Asian catfish</name>
    <name type="synonym">Macropteronotus magur</name>
    <dbReference type="NCBI Taxonomy" id="1594786"/>
    <lineage>
        <taxon>Eukaryota</taxon>
        <taxon>Metazoa</taxon>
        <taxon>Chordata</taxon>
        <taxon>Craniata</taxon>
        <taxon>Vertebrata</taxon>
        <taxon>Euteleostomi</taxon>
        <taxon>Actinopterygii</taxon>
        <taxon>Neopterygii</taxon>
        <taxon>Teleostei</taxon>
        <taxon>Ostariophysi</taxon>
        <taxon>Siluriformes</taxon>
        <taxon>Clariidae</taxon>
        <taxon>Clarias</taxon>
    </lineage>
</organism>
<protein>
    <submittedName>
        <fullName evidence="1">Uncharacterized protein</fullName>
    </submittedName>
</protein>
<dbReference type="AlphaFoldDB" id="A0A8J4X7C4"/>
<gene>
    <name evidence="1" type="ORF">DAT39_005682</name>
</gene>
<dbReference type="Proteomes" id="UP000727407">
    <property type="component" value="Unassembled WGS sequence"/>
</dbReference>
<proteinExistence type="predicted"/>
<reference evidence="1" key="1">
    <citation type="submission" date="2020-07" db="EMBL/GenBank/DDBJ databases">
        <title>Clarias magur genome sequencing, assembly and annotation.</title>
        <authorList>
            <person name="Kushwaha B."/>
            <person name="Kumar R."/>
            <person name="Das P."/>
            <person name="Joshi C.G."/>
            <person name="Kumar D."/>
            <person name="Nagpure N.S."/>
            <person name="Pandey M."/>
            <person name="Agarwal S."/>
            <person name="Srivastava S."/>
            <person name="Singh M."/>
            <person name="Sahoo L."/>
            <person name="Jayasankar P."/>
            <person name="Meher P.K."/>
            <person name="Koringa P.G."/>
            <person name="Iquebal M.A."/>
            <person name="Das S.P."/>
            <person name="Bit A."/>
            <person name="Patnaik S."/>
            <person name="Patel N."/>
            <person name="Shah T.M."/>
            <person name="Hinsu A."/>
            <person name="Jena J.K."/>
        </authorList>
    </citation>
    <scope>NUCLEOTIDE SEQUENCE</scope>
    <source>
        <strain evidence="1">CIFAMagur01</strain>
        <tissue evidence="1">Testis</tissue>
    </source>
</reference>
<dbReference type="EMBL" id="QNUK01000055">
    <property type="protein sequence ID" value="KAF5904544.1"/>
    <property type="molecule type" value="Genomic_DNA"/>
</dbReference>
<keyword evidence="2" id="KW-1185">Reference proteome</keyword>
<accession>A0A8J4X7C4</accession>
<comment type="caution">
    <text evidence="1">The sequence shown here is derived from an EMBL/GenBank/DDBJ whole genome shotgun (WGS) entry which is preliminary data.</text>
</comment>